<evidence type="ECO:0000313" key="3">
    <source>
        <dbReference type="Proteomes" id="UP000596063"/>
    </source>
</evidence>
<sequence length="332" mass="37652">MLDEKTLCQFDIALEDEFPHPYSEDHQDWNESYFFDWYDTGGNNAGHCRIGWHPVQQRILFWLYLYNGDEWLVIEENRLPFSDLVLNEDGQVFGYRGWGLNFSYTPKETLQSGTLAVSGFARVLSGGRRGNILPVSVDLDFQAQGPAHSRGAGTVENHSAQGYSTNRYEQPIAASLQVDIGGKRSNLEVRGERDHSWGPRPWEMEWQFMVINTEGFSLQSTVVNLPDFPEIQMGYFQAQGQEMEHLEKVQFDCQLNADDPTQAVTGTFTLTGASGKEITGRVETISGMEIDITHTFTPPKRTEYRRSLVRCLIDGQPPAIGWLECNRNVDPA</sequence>
<evidence type="ECO:0000259" key="1">
    <source>
        <dbReference type="Pfam" id="PF23212"/>
    </source>
</evidence>
<dbReference type="InterPro" id="IPR055492">
    <property type="entry name" value="DUF7064"/>
</dbReference>
<dbReference type="AlphaFoldDB" id="A0A7T4R2B8"/>
<dbReference type="EMBL" id="CP066167">
    <property type="protein sequence ID" value="QQD19181.1"/>
    <property type="molecule type" value="Genomic_DNA"/>
</dbReference>
<accession>A0A7T4R2B8</accession>
<evidence type="ECO:0000313" key="2">
    <source>
        <dbReference type="EMBL" id="QQD19181.1"/>
    </source>
</evidence>
<protein>
    <recommendedName>
        <fullName evidence="1">DUF7064 domain-containing protein</fullName>
    </recommendedName>
</protein>
<dbReference type="KEGG" id="snan:I6N98_04820"/>
<organism evidence="2 3">
    <name type="scientific">Spongiibacter nanhainus</name>
    <dbReference type="NCBI Taxonomy" id="2794344"/>
    <lineage>
        <taxon>Bacteria</taxon>
        <taxon>Pseudomonadati</taxon>
        <taxon>Pseudomonadota</taxon>
        <taxon>Gammaproteobacteria</taxon>
        <taxon>Cellvibrionales</taxon>
        <taxon>Spongiibacteraceae</taxon>
        <taxon>Spongiibacter</taxon>
    </lineage>
</organism>
<feature type="domain" description="DUF7064" evidence="1">
    <location>
        <begin position="202"/>
        <end position="328"/>
    </location>
</feature>
<proteinExistence type="predicted"/>
<dbReference type="RefSeq" id="WP_198570666.1">
    <property type="nucleotide sequence ID" value="NZ_CP066167.1"/>
</dbReference>
<reference evidence="2 3" key="1">
    <citation type="submission" date="2020-12" db="EMBL/GenBank/DDBJ databases">
        <authorList>
            <person name="Shan Y."/>
        </authorList>
    </citation>
    <scope>NUCLEOTIDE SEQUENCE [LARGE SCALE GENOMIC DNA]</scope>
    <source>
        <strain evidence="3">csc3.9</strain>
    </source>
</reference>
<keyword evidence="3" id="KW-1185">Reference proteome</keyword>
<dbReference type="Pfam" id="PF23212">
    <property type="entry name" value="DUF7064"/>
    <property type="match status" value="1"/>
</dbReference>
<gene>
    <name evidence="2" type="ORF">I6N98_04820</name>
</gene>
<dbReference type="Proteomes" id="UP000596063">
    <property type="component" value="Chromosome"/>
</dbReference>
<name>A0A7T4R2B8_9GAMM</name>